<accession>A0ABQ0JGC3</accession>
<dbReference type="Proteomes" id="UP000029223">
    <property type="component" value="Unassembled WGS sequence"/>
</dbReference>
<reference evidence="2" key="2">
    <citation type="submission" date="2014-09" db="EMBL/GenBank/DDBJ databases">
        <authorList>
            <consortium name="NBRP consortium"/>
            <person name="Sawabe T."/>
            <person name="Meirelles P."/>
            <person name="Nakanishi M."/>
            <person name="Sayaka M."/>
            <person name="Hattori M."/>
            <person name="Ohkuma M."/>
        </authorList>
    </citation>
    <scope>NUCLEOTIDE SEQUENCE [LARGE SCALE GENOMIC DNA]</scope>
    <source>
        <strain evidence="2">JCM 19239</strain>
    </source>
</reference>
<sequence length="51" mass="6041">MRLTLRTPVAWRHIQLVSNYTFGIQKDNIVLEKLLENLELWGEESMVERVA</sequence>
<proteinExistence type="predicted"/>
<comment type="caution">
    <text evidence="1">The sequence shown here is derived from an EMBL/GenBank/DDBJ whole genome shotgun (WGS) entry which is preliminary data.</text>
</comment>
<reference evidence="2" key="1">
    <citation type="submission" date="2014-09" db="EMBL/GenBank/DDBJ databases">
        <title>Vibrio variabilis JCM 19239. (C206) whole genome shotgun sequence.</title>
        <authorList>
            <person name="Sawabe T."/>
            <person name="Meirelles P."/>
            <person name="Nakanishi M."/>
            <person name="Sayaka M."/>
            <person name="Hattori M."/>
            <person name="Ohkuma M."/>
        </authorList>
    </citation>
    <scope>NUCLEOTIDE SEQUENCE [LARGE SCALE GENOMIC DNA]</scope>
    <source>
        <strain evidence="2">JCM 19239</strain>
    </source>
</reference>
<organism evidence="1 2">
    <name type="scientific">Vibrio variabilis</name>
    <dbReference type="NCBI Taxonomy" id="990271"/>
    <lineage>
        <taxon>Bacteria</taxon>
        <taxon>Pseudomonadati</taxon>
        <taxon>Pseudomonadota</taxon>
        <taxon>Gammaproteobacteria</taxon>
        <taxon>Vibrionales</taxon>
        <taxon>Vibrionaceae</taxon>
        <taxon>Vibrio</taxon>
    </lineage>
</organism>
<evidence type="ECO:0000313" key="2">
    <source>
        <dbReference type="Proteomes" id="UP000029223"/>
    </source>
</evidence>
<keyword evidence="2" id="KW-1185">Reference proteome</keyword>
<evidence type="ECO:0000313" key="1">
    <source>
        <dbReference type="EMBL" id="GAL27799.1"/>
    </source>
</evidence>
<name>A0ABQ0JGC3_9VIBR</name>
<gene>
    <name evidence="1" type="ORF">JCM19239_1520</name>
</gene>
<dbReference type="EMBL" id="BBMS01000033">
    <property type="protein sequence ID" value="GAL27799.1"/>
    <property type="molecule type" value="Genomic_DNA"/>
</dbReference>
<protein>
    <submittedName>
        <fullName evidence="1">Uncharacterized protein</fullName>
    </submittedName>
</protein>